<dbReference type="GO" id="GO:0006865">
    <property type="term" value="P:amino acid transport"/>
    <property type="evidence" value="ECO:0007669"/>
    <property type="project" value="UniProtKB-KW"/>
</dbReference>
<dbReference type="InterPro" id="IPR003439">
    <property type="entry name" value="ABC_transporter-like_ATP-bd"/>
</dbReference>
<keyword evidence="14" id="KW-1185">Reference proteome</keyword>
<evidence type="ECO:0000256" key="9">
    <source>
        <dbReference type="ARBA" id="ARBA00024359"/>
    </source>
</evidence>
<keyword evidence="13" id="KW-0378">Hydrolase</keyword>
<dbReference type="CDD" id="cd03255">
    <property type="entry name" value="ABC_MJ0796_LolCDE_FtsE"/>
    <property type="match status" value="1"/>
</dbReference>
<dbReference type="EMBL" id="LS483343">
    <property type="protein sequence ID" value="SQF40909.1"/>
    <property type="molecule type" value="Genomic_DNA"/>
</dbReference>
<name>A0A2X3W0W1_9STRE</name>
<dbReference type="InterPro" id="IPR003593">
    <property type="entry name" value="AAA+_ATPase"/>
</dbReference>
<dbReference type="SMART" id="SM00382">
    <property type="entry name" value="AAA"/>
    <property type="match status" value="1"/>
</dbReference>
<dbReference type="Pfam" id="PF00005">
    <property type="entry name" value="ABC_tran"/>
    <property type="match status" value="1"/>
</dbReference>
<accession>A0A2X3W0W1</accession>
<protein>
    <recommendedName>
        <fullName evidence="10">Putative hemin import ATP-binding protein HrtA</fullName>
    </recommendedName>
</protein>
<keyword evidence="6 13" id="KW-0067">ATP-binding</keyword>
<comment type="subunit">
    <text evidence="2">The complex is composed of two ATP-binding proteins (HrtA), two transmembrane proteins (HrtB) and a solute-binding protein.</text>
</comment>
<dbReference type="PROSITE" id="PS50893">
    <property type="entry name" value="ABC_TRANSPORTER_2"/>
    <property type="match status" value="1"/>
</dbReference>
<evidence type="ECO:0000256" key="4">
    <source>
        <dbReference type="ARBA" id="ARBA00022475"/>
    </source>
</evidence>
<dbReference type="STRING" id="1123303.GCA_000372425_01005"/>
<dbReference type="InterPro" id="IPR017911">
    <property type="entry name" value="MacB-like_ATP-bd"/>
</dbReference>
<evidence type="ECO:0000256" key="6">
    <source>
        <dbReference type="ARBA" id="ARBA00022840"/>
    </source>
</evidence>
<evidence type="ECO:0000313" key="13">
    <source>
        <dbReference type="EMBL" id="SQF40909.1"/>
    </source>
</evidence>
<evidence type="ECO:0000259" key="12">
    <source>
        <dbReference type="PROSITE" id="PS50893"/>
    </source>
</evidence>
<dbReference type="SUPFAM" id="SSF52540">
    <property type="entry name" value="P-loop containing nucleoside triphosphate hydrolases"/>
    <property type="match status" value="1"/>
</dbReference>
<reference evidence="13 14" key="1">
    <citation type="submission" date="2018-06" db="EMBL/GenBank/DDBJ databases">
        <authorList>
            <consortium name="Pathogen Informatics"/>
            <person name="Doyle S."/>
        </authorList>
    </citation>
    <scope>NUCLEOTIDE SEQUENCE [LARGE SCALE GENOMIC DNA]</scope>
    <source>
        <strain evidence="13 14">NCTC12278</strain>
    </source>
</reference>
<dbReference type="GO" id="GO:0005524">
    <property type="term" value="F:ATP binding"/>
    <property type="evidence" value="ECO:0007669"/>
    <property type="project" value="UniProtKB-KW"/>
</dbReference>
<keyword evidence="4" id="KW-1003">Cell membrane</keyword>
<feature type="domain" description="ABC transporter" evidence="12">
    <location>
        <begin position="4"/>
        <end position="229"/>
    </location>
</feature>
<dbReference type="KEGG" id="sfer:NCTC12278_01488"/>
<dbReference type="PANTHER" id="PTHR24220">
    <property type="entry name" value="IMPORT ATP-BINDING PROTEIN"/>
    <property type="match status" value="1"/>
</dbReference>
<gene>
    <name evidence="13" type="primary">lolD</name>
    <name evidence="13" type="ORF">NCTC12278_01488</name>
</gene>
<dbReference type="RefSeq" id="WP_018030333.1">
    <property type="nucleotide sequence ID" value="NZ_CAMCCF010000005.1"/>
</dbReference>
<proteinExistence type="inferred from homology"/>
<dbReference type="InterPro" id="IPR017871">
    <property type="entry name" value="ABC_transporter-like_CS"/>
</dbReference>
<evidence type="ECO:0000256" key="1">
    <source>
        <dbReference type="ARBA" id="ARBA00004202"/>
    </source>
</evidence>
<dbReference type="PROSITE" id="PS00211">
    <property type="entry name" value="ABC_TRANSPORTER_1"/>
    <property type="match status" value="1"/>
</dbReference>
<dbReference type="GO" id="GO:0005886">
    <property type="term" value="C:plasma membrane"/>
    <property type="evidence" value="ECO:0007669"/>
    <property type="project" value="UniProtKB-SubCell"/>
</dbReference>
<dbReference type="GO" id="GO:0016887">
    <property type="term" value="F:ATP hydrolysis activity"/>
    <property type="evidence" value="ECO:0007669"/>
    <property type="project" value="InterPro"/>
</dbReference>
<keyword evidence="7" id="KW-0029">Amino-acid transport</keyword>
<sequence length="230" mass="26183">MTAIELKQIKKYYKDGQETIEALKETNLTIKKGEFVAVVGPSGSGKSTFLTIIGGLQEPSEGQVWLNNQPFSTRKEKERAKMRFDQVGFILQDSNLVPFLKIKDQLRLVDQIDHEKQREDANALFDQLGISDLANKYPEELSGGQRQRVAIARALYNDPTIILADEPTASLDTERAFEVVQLLAKEAKEKNKAILMVTHDRRLIAYCDRLLIIEDGLLREEEPELSKDWH</sequence>
<dbReference type="OrthoDB" id="9791546at2"/>
<keyword evidence="8" id="KW-0472">Membrane</keyword>
<keyword evidence="3" id="KW-0813">Transport</keyword>
<evidence type="ECO:0000256" key="3">
    <source>
        <dbReference type="ARBA" id="ARBA00022448"/>
    </source>
</evidence>
<dbReference type="GO" id="GO:0098796">
    <property type="term" value="C:membrane protein complex"/>
    <property type="evidence" value="ECO:0007669"/>
    <property type="project" value="UniProtKB-ARBA"/>
</dbReference>
<dbReference type="AlphaFoldDB" id="A0A2X3W0W1"/>
<organism evidence="13 14">
    <name type="scientific">Streptococcus ferus</name>
    <dbReference type="NCBI Taxonomy" id="1345"/>
    <lineage>
        <taxon>Bacteria</taxon>
        <taxon>Bacillati</taxon>
        <taxon>Bacillota</taxon>
        <taxon>Bacilli</taxon>
        <taxon>Lactobacillales</taxon>
        <taxon>Streptococcaceae</taxon>
        <taxon>Streptococcus</taxon>
    </lineage>
</organism>
<dbReference type="PANTHER" id="PTHR24220:SF666">
    <property type="entry name" value="HEMIN IMPORT ATP-BINDING PROTEIN HRTA-RELATED"/>
    <property type="match status" value="1"/>
</dbReference>
<dbReference type="InterPro" id="IPR015854">
    <property type="entry name" value="ABC_transpr_LolD-like"/>
</dbReference>
<evidence type="ECO:0000256" key="10">
    <source>
        <dbReference type="ARBA" id="ARBA00024432"/>
    </source>
</evidence>
<evidence type="ECO:0000256" key="5">
    <source>
        <dbReference type="ARBA" id="ARBA00022741"/>
    </source>
</evidence>
<evidence type="ECO:0000256" key="2">
    <source>
        <dbReference type="ARBA" id="ARBA00011131"/>
    </source>
</evidence>
<dbReference type="GO" id="GO:0022857">
    <property type="term" value="F:transmembrane transporter activity"/>
    <property type="evidence" value="ECO:0007669"/>
    <property type="project" value="TreeGrafter"/>
</dbReference>
<evidence type="ECO:0000313" key="14">
    <source>
        <dbReference type="Proteomes" id="UP000249495"/>
    </source>
</evidence>
<comment type="function">
    <text evidence="11">Part of the ABC transporter complex hrt involved in hemin import. Responsible for energy coupling to the transport system.</text>
</comment>
<evidence type="ECO:0000256" key="11">
    <source>
        <dbReference type="ARBA" id="ARBA00024721"/>
    </source>
</evidence>
<comment type="similarity">
    <text evidence="9">Belongs to the ABC transporter superfamily. HrtA family.</text>
</comment>
<dbReference type="Proteomes" id="UP000249495">
    <property type="component" value="Chromosome 1"/>
</dbReference>
<dbReference type="Gene3D" id="3.40.50.300">
    <property type="entry name" value="P-loop containing nucleotide triphosphate hydrolases"/>
    <property type="match status" value="1"/>
</dbReference>
<dbReference type="FunFam" id="3.40.50.300:FF:000032">
    <property type="entry name" value="Export ABC transporter ATP-binding protein"/>
    <property type="match status" value="1"/>
</dbReference>
<evidence type="ECO:0000256" key="7">
    <source>
        <dbReference type="ARBA" id="ARBA00022970"/>
    </source>
</evidence>
<comment type="subcellular location">
    <subcellularLocation>
        <location evidence="1">Cell membrane</location>
        <topology evidence="1">Peripheral membrane protein</topology>
    </subcellularLocation>
</comment>
<dbReference type="InterPro" id="IPR027417">
    <property type="entry name" value="P-loop_NTPase"/>
</dbReference>
<evidence type="ECO:0000256" key="8">
    <source>
        <dbReference type="ARBA" id="ARBA00023136"/>
    </source>
</evidence>
<keyword evidence="5" id="KW-0547">Nucleotide-binding</keyword>